<evidence type="ECO:0000313" key="3">
    <source>
        <dbReference type="Proteomes" id="UP000031599"/>
    </source>
</evidence>
<proteinExistence type="predicted"/>
<dbReference type="PANTHER" id="PTHR34613:SF1">
    <property type="entry name" value="SLL6017 PROTEIN"/>
    <property type="match status" value="1"/>
</dbReference>
<dbReference type="InterPro" id="IPR019191">
    <property type="entry name" value="Essential_protein_Yae1_N"/>
</dbReference>
<evidence type="ECO:0000259" key="1">
    <source>
        <dbReference type="Pfam" id="PF09811"/>
    </source>
</evidence>
<protein>
    <recommendedName>
        <fullName evidence="1">Essential protein Yae1 N-terminal domain-containing protein</fullName>
    </recommendedName>
</protein>
<dbReference type="Pfam" id="PF09811">
    <property type="entry name" value="Yae1_N"/>
    <property type="match status" value="1"/>
</dbReference>
<feature type="domain" description="Essential protein Yae1 N-terminal" evidence="1">
    <location>
        <begin position="244"/>
        <end position="276"/>
    </location>
</feature>
<name>A0A0C2A6B0_9BACT</name>
<dbReference type="EMBL" id="JMCC02000007">
    <property type="protein sequence ID" value="KIG18913.1"/>
    <property type="molecule type" value="Genomic_DNA"/>
</dbReference>
<dbReference type="AlphaFoldDB" id="A0A0C2A6B0"/>
<comment type="caution">
    <text evidence="2">The sequence shown here is derived from an EMBL/GenBank/DDBJ whole genome shotgun (WGS) entry which is preliminary data.</text>
</comment>
<evidence type="ECO:0000313" key="2">
    <source>
        <dbReference type="EMBL" id="KIG18913.1"/>
    </source>
</evidence>
<dbReference type="Proteomes" id="UP000031599">
    <property type="component" value="Unassembled WGS sequence"/>
</dbReference>
<reference evidence="2 3" key="1">
    <citation type="submission" date="2014-12" db="EMBL/GenBank/DDBJ databases">
        <title>Genome assembly of Enhygromyxa salina DSM 15201.</title>
        <authorList>
            <person name="Sharma G."/>
            <person name="Subramanian S."/>
        </authorList>
    </citation>
    <scope>NUCLEOTIDE SEQUENCE [LARGE SCALE GENOMIC DNA]</scope>
    <source>
        <strain evidence="2 3">DSM 15201</strain>
    </source>
</reference>
<organism evidence="2 3">
    <name type="scientific">Enhygromyxa salina</name>
    <dbReference type="NCBI Taxonomy" id="215803"/>
    <lineage>
        <taxon>Bacteria</taxon>
        <taxon>Pseudomonadati</taxon>
        <taxon>Myxococcota</taxon>
        <taxon>Polyangia</taxon>
        <taxon>Nannocystales</taxon>
        <taxon>Nannocystaceae</taxon>
        <taxon>Enhygromyxa</taxon>
    </lineage>
</organism>
<accession>A0A0C2A6B0</accession>
<sequence>MPSPIHQGLLYLVKRHPELVFSLARNFDDPIPDSCKNFEAAANELPEPARLDNIVYADHVVAAVLEPTQTRSGRRKPVRVAGLALEIQTYDDKRKYYTWLSYAAGVRRLFECRGWTMVFAPDPGVRRRAQNMFLKEPRASPWFVDPSMLPPITQWQLALADIPLAVLTSVFQARSEHAVPCACATLEALAKSDLDFDERRIYHDLVLASLKQEQLDRIPQEIRDIDEADPLGPMELTGAYYVRGHREGRDAGLEEGVQKGREEGLQEGVQKGVQKGLQLKARQVLQRVLRRRGLELDDLRQQQIERCTDLTLLEHWLDQALTARTLAEVFDPPSPG</sequence>
<dbReference type="PANTHER" id="PTHR34613">
    <property type="entry name" value="SLL0800 PROTEIN"/>
    <property type="match status" value="1"/>
</dbReference>
<gene>
    <name evidence="2" type="ORF">DB30_06524</name>
</gene>